<dbReference type="CDD" id="cd01106">
    <property type="entry name" value="HTH_TipAL-Mta"/>
    <property type="match status" value="1"/>
</dbReference>
<evidence type="ECO:0000259" key="5">
    <source>
        <dbReference type="PROSITE" id="PS50937"/>
    </source>
</evidence>
<dbReference type="InterPro" id="IPR012925">
    <property type="entry name" value="TipAS_dom"/>
</dbReference>
<evidence type="ECO:0000256" key="4">
    <source>
        <dbReference type="ARBA" id="ARBA00023163"/>
    </source>
</evidence>
<keyword evidence="7" id="KW-1185">Reference proteome</keyword>
<evidence type="ECO:0000256" key="3">
    <source>
        <dbReference type="ARBA" id="ARBA00023159"/>
    </source>
</evidence>
<reference evidence="6 7" key="1">
    <citation type="submission" date="2024-04" db="EMBL/GenBank/DDBJ databases">
        <authorList>
            <person name="Wu Y.S."/>
            <person name="Zhang L."/>
        </authorList>
    </citation>
    <scope>NUCLEOTIDE SEQUENCE [LARGE SCALE GENOMIC DNA]</scope>
    <source>
        <strain evidence="6 7">KG-01</strain>
    </source>
</reference>
<dbReference type="Proteomes" id="UP001398420">
    <property type="component" value="Unassembled WGS sequence"/>
</dbReference>
<evidence type="ECO:0000313" key="7">
    <source>
        <dbReference type="Proteomes" id="UP001398420"/>
    </source>
</evidence>
<evidence type="ECO:0000256" key="1">
    <source>
        <dbReference type="ARBA" id="ARBA00023015"/>
    </source>
</evidence>
<proteinExistence type="predicted"/>
<dbReference type="SUPFAM" id="SSF46955">
    <property type="entry name" value="Putative DNA-binding domain"/>
    <property type="match status" value="1"/>
</dbReference>
<protein>
    <submittedName>
        <fullName evidence="6">MerR family transcriptional regulator</fullName>
    </submittedName>
</protein>
<dbReference type="InterPro" id="IPR036244">
    <property type="entry name" value="TipA-like_antibiotic-bd"/>
</dbReference>
<keyword evidence="3" id="KW-0010">Activator</keyword>
<dbReference type="SMART" id="SM00422">
    <property type="entry name" value="HTH_MERR"/>
    <property type="match status" value="1"/>
</dbReference>
<dbReference type="PROSITE" id="PS50937">
    <property type="entry name" value="HTH_MERR_2"/>
    <property type="match status" value="1"/>
</dbReference>
<dbReference type="EMBL" id="JBCEWA010000007">
    <property type="protein sequence ID" value="MEL5988714.1"/>
    <property type="molecule type" value="Genomic_DNA"/>
</dbReference>
<keyword evidence="4" id="KW-0804">Transcription</keyword>
<dbReference type="PANTHER" id="PTHR30204">
    <property type="entry name" value="REDOX-CYCLING DRUG-SENSING TRANSCRIPTIONAL ACTIVATOR SOXR"/>
    <property type="match status" value="1"/>
</dbReference>
<comment type="caution">
    <text evidence="6">The sequence shown here is derived from an EMBL/GenBank/DDBJ whole genome shotgun (WGS) entry which is preliminary data.</text>
</comment>
<evidence type="ECO:0000313" key="6">
    <source>
        <dbReference type="EMBL" id="MEL5988714.1"/>
    </source>
</evidence>
<dbReference type="InterPro" id="IPR047057">
    <property type="entry name" value="MerR_fam"/>
</dbReference>
<dbReference type="Gene3D" id="1.10.490.50">
    <property type="entry name" value="Antibiotic binding domain of TipA-like multidrug resistance regulators"/>
    <property type="match status" value="1"/>
</dbReference>
<organism evidence="6 7">
    <name type="scientific">Kurthia gibsonii</name>
    <dbReference type="NCBI Taxonomy" id="33946"/>
    <lineage>
        <taxon>Bacteria</taxon>
        <taxon>Bacillati</taxon>
        <taxon>Bacillota</taxon>
        <taxon>Bacilli</taxon>
        <taxon>Bacillales</taxon>
        <taxon>Caryophanaceae</taxon>
        <taxon>Kurthia</taxon>
    </lineage>
</organism>
<accession>A0ABU9LLR4</accession>
<feature type="domain" description="HTH merR-type" evidence="5">
    <location>
        <begin position="1"/>
        <end position="71"/>
    </location>
</feature>
<name>A0ABU9LLR4_9BACL</name>
<dbReference type="Pfam" id="PF07739">
    <property type="entry name" value="TipAS"/>
    <property type="match status" value="1"/>
</dbReference>
<gene>
    <name evidence="6" type="ORF">AAF454_09925</name>
</gene>
<dbReference type="Gene3D" id="1.10.1660.10">
    <property type="match status" value="1"/>
</dbReference>
<keyword evidence="2" id="KW-0238">DNA-binding</keyword>
<dbReference type="SUPFAM" id="SSF89082">
    <property type="entry name" value="Antibiotic binding domain of TipA-like multidrug resistance regulators"/>
    <property type="match status" value="1"/>
</dbReference>
<sequence length="241" mass="28420">MIYKIKQLADLVGVSVRTLHHYDAIGLLPPTTENDAGYRLYNDDAVDRLQQILFFRTLGFSLKQIQQMMTQDAYNQLEALYFQKQLVEEKIKQFERMAQTIQQTIEAKEGGIHMTNEEKFNGLDFKKNPYEQEAREKWGDEAVNQSKEQIAQFNDEALQEKWQQQWTRLAAIRHEAIDSPTVQQAMKEFYYFLNQYFGNYSKEAFRGLGQLYVQDPRFKSQIDVYGEGLTQFMSEAMQQFK</sequence>
<dbReference type="PRINTS" id="PR00040">
    <property type="entry name" value="HTHMERR"/>
</dbReference>
<dbReference type="PANTHER" id="PTHR30204:SF90">
    <property type="entry name" value="HTH-TYPE TRANSCRIPTIONAL ACTIVATOR MTA"/>
    <property type="match status" value="1"/>
</dbReference>
<dbReference type="InterPro" id="IPR000551">
    <property type="entry name" value="MerR-type_HTH_dom"/>
</dbReference>
<dbReference type="Pfam" id="PF13411">
    <property type="entry name" value="MerR_1"/>
    <property type="match status" value="1"/>
</dbReference>
<dbReference type="InterPro" id="IPR009061">
    <property type="entry name" value="DNA-bd_dom_put_sf"/>
</dbReference>
<evidence type="ECO:0000256" key="2">
    <source>
        <dbReference type="ARBA" id="ARBA00023125"/>
    </source>
</evidence>
<keyword evidence="1" id="KW-0805">Transcription regulation</keyword>